<dbReference type="RefSeq" id="WP_200972652.1">
    <property type="nucleotide sequence ID" value="NZ_CP065592.1"/>
</dbReference>
<sequence>MASGCANMNTGGYLGMVGGAAAGGYAGSEMDDGSGTMTVVGAVIGGSLGMVLGSGAVSPGEMAQAAVEADVVGTIAQASATPAPVNTYGTASNSAPGTGTSVGVATPNNAPAGEEQLADKAVSVYFILGMVPTEKNTRNPMCYSNTFSVTIPFNPRGWGNNGRLLEVIQPMMETFRSKCAQLGSVVPGPVNYGASDNIASGFPRSAPHAEDYTVVMP</sequence>
<accession>A0A7T2GL25</accession>
<evidence type="ECO:0000313" key="2">
    <source>
        <dbReference type="Proteomes" id="UP000594873"/>
    </source>
</evidence>
<protein>
    <submittedName>
        <fullName evidence="1">Uncharacterized protein</fullName>
    </submittedName>
</protein>
<reference evidence="1 2" key="1">
    <citation type="submission" date="2020-11" db="EMBL/GenBank/DDBJ databases">
        <title>Genome seq and assembly of Sphingosinicella sp.</title>
        <authorList>
            <person name="Chhetri G."/>
        </authorList>
    </citation>
    <scope>NUCLEOTIDE SEQUENCE [LARGE SCALE GENOMIC DNA]</scope>
    <source>
        <strain evidence="1 2">UDD2</strain>
    </source>
</reference>
<gene>
    <name evidence="1" type="ORF">IC614_04375</name>
</gene>
<dbReference type="EMBL" id="CP065592">
    <property type="protein sequence ID" value="QPQ55829.1"/>
    <property type="molecule type" value="Genomic_DNA"/>
</dbReference>
<keyword evidence="2" id="KW-1185">Reference proteome</keyword>
<dbReference type="AlphaFoldDB" id="A0A7T2GL25"/>
<dbReference type="Proteomes" id="UP000594873">
    <property type="component" value="Chromosome"/>
</dbReference>
<proteinExistence type="predicted"/>
<dbReference type="KEGG" id="sflv:IC614_04375"/>
<evidence type="ECO:0000313" key="1">
    <source>
        <dbReference type="EMBL" id="QPQ55829.1"/>
    </source>
</evidence>
<name>A0A7T2GL25_9SPHN</name>
<organism evidence="1 2">
    <name type="scientific">Allosphingosinicella flava</name>
    <dbReference type="NCBI Taxonomy" id="2771430"/>
    <lineage>
        <taxon>Bacteria</taxon>
        <taxon>Pseudomonadati</taxon>
        <taxon>Pseudomonadota</taxon>
        <taxon>Alphaproteobacteria</taxon>
        <taxon>Sphingomonadales</taxon>
        <taxon>Sphingomonadaceae</taxon>
        <taxon>Allosphingosinicella</taxon>
    </lineage>
</organism>